<gene>
    <name evidence="1" type="ORF">SAMN05216178_6989</name>
</gene>
<dbReference type="AlphaFoldDB" id="A0A1H5A6T7"/>
<organism evidence="1 2">
    <name type="scientific">Pseudomonas saponiphila</name>
    <dbReference type="NCBI Taxonomy" id="556534"/>
    <lineage>
        <taxon>Bacteria</taxon>
        <taxon>Pseudomonadati</taxon>
        <taxon>Pseudomonadota</taxon>
        <taxon>Gammaproteobacteria</taxon>
        <taxon>Pseudomonadales</taxon>
        <taxon>Pseudomonadaceae</taxon>
        <taxon>Pseudomonas</taxon>
    </lineage>
</organism>
<protein>
    <submittedName>
        <fullName evidence="1">Uncharacterized protein</fullName>
    </submittedName>
</protein>
<evidence type="ECO:0000313" key="1">
    <source>
        <dbReference type="EMBL" id="SED37431.1"/>
    </source>
</evidence>
<sequence length="138" mass="15267">MSSQSRTKASHLPAELRASINMVLQALDRDAAEGRPVRGEMAAELRKALDGAATTPSELKELREHILHMRRELTRADRSPLPQRQRLAERVTSLLDALNLLAAPAPEDGELLQEFISSGGTCYMQWLEAQLKLARANA</sequence>
<accession>A0A1H5A6T7</accession>
<proteinExistence type="predicted"/>
<reference evidence="2" key="1">
    <citation type="submission" date="2016-10" db="EMBL/GenBank/DDBJ databases">
        <authorList>
            <person name="Varghese N."/>
            <person name="Submissions S."/>
        </authorList>
    </citation>
    <scope>NUCLEOTIDE SEQUENCE [LARGE SCALE GENOMIC DNA]</scope>
    <source>
        <strain evidence="2">DSM 9751</strain>
    </source>
</reference>
<evidence type="ECO:0000313" key="2">
    <source>
        <dbReference type="Proteomes" id="UP000198982"/>
    </source>
</evidence>
<dbReference type="Proteomes" id="UP000198982">
    <property type="component" value="Unassembled WGS sequence"/>
</dbReference>
<keyword evidence="2" id="KW-1185">Reference proteome</keyword>
<name>A0A1H5A6T7_9PSED</name>
<dbReference type="EMBL" id="FNTJ01000003">
    <property type="protein sequence ID" value="SED37431.1"/>
    <property type="molecule type" value="Genomic_DNA"/>
</dbReference>